<keyword evidence="3" id="KW-1185">Reference proteome</keyword>
<dbReference type="Proteomes" id="UP000002009">
    <property type="component" value="Chromosome 10"/>
</dbReference>
<feature type="compositionally biased region" description="Acidic residues" evidence="1">
    <location>
        <begin position="482"/>
        <end position="495"/>
    </location>
</feature>
<organism evidence="2 3">
    <name type="scientific">Micromonas commoda (strain RCC299 / NOUM17 / CCMP2709)</name>
    <name type="common">Picoplanktonic green alga</name>
    <dbReference type="NCBI Taxonomy" id="296587"/>
    <lineage>
        <taxon>Eukaryota</taxon>
        <taxon>Viridiplantae</taxon>
        <taxon>Chlorophyta</taxon>
        <taxon>Mamiellophyceae</taxon>
        <taxon>Mamiellales</taxon>
        <taxon>Mamiellaceae</taxon>
        <taxon>Micromonas</taxon>
    </lineage>
</organism>
<feature type="compositionally biased region" description="Acidic residues" evidence="1">
    <location>
        <begin position="375"/>
        <end position="386"/>
    </location>
</feature>
<dbReference type="RefSeq" id="XP_002508409.1">
    <property type="nucleotide sequence ID" value="XM_002508363.1"/>
</dbReference>
<name>C1FI63_MICCC</name>
<feature type="region of interest" description="Disordered" evidence="1">
    <location>
        <begin position="299"/>
        <end position="354"/>
    </location>
</feature>
<dbReference type="AlphaFoldDB" id="C1FI63"/>
<accession>C1FI63</accession>
<feature type="compositionally biased region" description="Low complexity" evidence="1">
    <location>
        <begin position="338"/>
        <end position="354"/>
    </location>
</feature>
<feature type="compositionally biased region" description="Low complexity" evidence="1">
    <location>
        <begin position="110"/>
        <end position="120"/>
    </location>
</feature>
<feature type="compositionally biased region" description="Acidic residues" evidence="1">
    <location>
        <begin position="302"/>
        <end position="311"/>
    </location>
</feature>
<dbReference type="InParanoid" id="C1FI63"/>
<feature type="region of interest" description="Disordered" evidence="1">
    <location>
        <begin position="366"/>
        <end position="408"/>
    </location>
</feature>
<gene>
    <name evidence="2" type="ORF">MICPUN_61767</name>
</gene>
<feature type="region of interest" description="Disordered" evidence="1">
    <location>
        <begin position="98"/>
        <end position="125"/>
    </location>
</feature>
<feature type="region of interest" description="Disordered" evidence="1">
    <location>
        <begin position="441"/>
        <end position="517"/>
    </location>
</feature>
<feature type="compositionally biased region" description="Low complexity" evidence="1">
    <location>
        <begin position="387"/>
        <end position="406"/>
    </location>
</feature>
<dbReference type="EMBL" id="CP001576">
    <property type="protein sequence ID" value="ACO69667.1"/>
    <property type="molecule type" value="Genomic_DNA"/>
</dbReference>
<reference evidence="2 3" key="1">
    <citation type="journal article" date="2009" name="Science">
        <title>Green evolution and dynamic adaptations revealed by genomes of the marine picoeukaryotes Micromonas.</title>
        <authorList>
            <person name="Worden A.Z."/>
            <person name="Lee J.H."/>
            <person name="Mock T."/>
            <person name="Rouze P."/>
            <person name="Simmons M.P."/>
            <person name="Aerts A.L."/>
            <person name="Allen A.E."/>
            <person name="Cuvelier M.L."/>
            <person name="Derelle E."/>
            <person name="Everett M.V."/>
            <person name="Foulon E."/>
            <person name="Grimwood J."/>
            <person name="Gundlach H."/>
            <person name="Henrissat B."/>
            <person name="Napoli C."/>
            <person name="McDonald S.M."/>
            <person name="Parker M.S."/>
            <person name="Rombauts S."/>
            <person name="Salamov A."/>
            <person name="Von Dassow P."/>
            <person name="Badger J.H."/>
            <person name="Coutinho P.M."/>
            <person name="Demir E."/>
            <person name="Dubchak I."/>
            <person name="Gentemann C."/>
            <person name="Eikrem W."/>
            <person name="Gready J.E."/>
            <person name="John U."/>
            <person name="Lanier W."/>
            <person name="Lindquist E.A."/>
            <person name="Lucas S."/>
            <person name="Mayer K.F."/>
            <person name="Moreau H."/>
            <person name="Not F."/>
            <person name="Otillar R."/>
            <person name="Panaud O."/>
            <person name="Pangilinan J."/>
            <person name="Paulsen I."/>
            <person name="Piegu B."/>
            <person name="Poliakov A."/>
            <person name="Robbens S."/>
            <person name="Schmutz J."/>
            <person name="Toulza E."/>
            <person name="Wyss T."/>
            <person name="Zelensky A."/>
            <person name="Zhou K."/>
            <person name="Armbrust E.V."/>
            <person name="Bhattacharya D."/>
            <person name="Goodenough U.W."/>
            <person name="Van de Peer Y."/>
            <person name="Grigoriev I.V."/>
        </authorList>
    </citation>
    <scope>NUCLEOTIDE SEQUENCE [LARGE SCALE GENOMIC DNA]</scope>
    <source>
        <strain evidence="3">RCC299 / NOUM17</strain>
    </source>
</reference>
<dbReference type="GeneID" id="8246959"/>
<sequence length="544" mass="55372">MAPAILASARAWAQPLALTRRVSPDAPRAAPRRPARRPARRPVEPILAVRGAPSVRVDGVRGVRRRGSRVVSRAASAGGVWRLWPFAHAWAVDDPTIEADAAGDSPGADQHQQQQQQQQQRGDETNPWRTVALVLGAMLVAALVHPPLASASSTLIAAVAANVVAPVGVLYPVATYVAAGAQAWANNAVGVVGTLVSSAASAGAGYAAASARARAEMEELRAEIAVIREAAAAVGISATSAVGNPAVGISASEPRPAIAEETRGAVVPTEDPVVTAERASAEAELADLRRQLARLRAVWTPNDDEGDEGDDERGVGGGAASAGDAEGVSKRDGGDGGTRASSAAAAAGSVDARAAGGDVDWRAAAKSRAVWSPSVDDDDDDDDDAEVASSPASVASSSSSFYSSTAIDEEEAARISAEIVALRAELAGVRGVGGINSRMTVPVPGAPGSPGDLGGVGSGAREASGPVDWAALAKSRALWSPSDDDDGDGDDDVDAEAARGESRASAVDGFGETGERARLLEEDAAWRRRLGMTENAQDDQPLGH</sequence>
<evidence type="ECO:0000313" key="2">
    <source>
        <dbReference type="EMBL" id="ACO69667.1"/>
    </source>
</evidence>
<dbReference type="KEGG" id="mis:MICPUN_61767"/>
<evidence type="ECO:0000256" key="1">
    <source>
        <dbReference type="SAM" id="MobiDB-lite"/>
    </source>
</evidence>
<protein>
    <submittedName>
        <fullName evidence="2">Uncharacterized protein</fullName>
    </submittedName>
</protein>
<feature type="compositionally biased region" description="Basic residues" evidence="1">
    <location>
        <begin position="30"/>
        <end position="40"/>
    </location>
</feature>
<proteinExistence type="predicted"/>
<evidence type="ECO:0000313" key="3">
    <source>
        <dbReference type="Proteomes" id="UP000002009"/>
    </source>
</evidence>
<feature type="region of interest" description="Disordered" evidence="1">
    <location>
        <begin position="22"/>
        <end position="45"/>
    </location>
</feature>